<proteinExistence type="predicted"/>
<dbReference type="InterPro" id="IPR004274">
    <property type="entry name" value="FCP1_dom"/>
</dbReference>
<accession>A0A061RY92</accession>
<dbReference type="FunFam" id="3.40.50.1000:FF:000093">
    <property type="entry name" value="NLI interacting factor-like phosphatase family protein"/>
    <property type="match status" value="1"/>
</dbReference>
<dbReference type="InterPro" id="IPR036412">
    <property type="entry name" value="HAD-like_sf"/>
</dbReference>
<gene>
    <name evidence="2" type="primary">CTDSP</name>
    <name evidence="3" type="ORF">TSPGSL018_17572</name>
    <name evidence="2" type="ORF">TSPGSL018_22619</name>
</gene>
<dbReference type="NCBIfam" id="TIGR02251">
    <property type="entry name" value="HIF-SF_euk"/>
    <property type="match status" value="1"/>
</dbReference>
<evidence type="ECO:0000313" key="2">
    <source>
        <dbReference type="EMBL" id="JAC75605.1"/>
    </source>
</evidence>
<evidence type="ECO:0000259" key="1">
    <source>
        <dbReference type="PROSITE" id="PS50969"/>
    </source>
</evidence>
<dbReference type="EMBL" id="GBEZ01010034">
    <property type="protein sequence ID" value="JAC75605.1"/>
    <property type="molecule type" value="Transcribed_RNA"/>
</dbReference>
<dbReference type="SMART" id="SM00577">
    <property type="entry name" value="CPDc"/>
    <property type="match status" value="1"/>
</dbReference>
<reference evidence="2" key="1">
    <citation type="submission" date="2014-05" db="EMBL/GenBank/DDBJ databases">
        <title>The transcriptome of the halophilic microalga Tetraselmis sp. GSL018 isolated from the Great Salt Lake, Utah.</title>
        <authorList>
            <person name="Jinkerson R.E."/>
            <person name="D'Adamo S."/>
            <person name="Posewitz M.C."/>
        </authorList>
    </citation>
    <scope>NUCLEOTIDE SEQUENCE</scope>
    <source>
        <strain evidence="2">GSL018</strain>
    </source>
</reference>
<dbReference type="PANTHER" id="PTHR12210">
    <property type="entry name" value="DULLARD PROTEIN PHOSPHATASE"/>
    <property type="match status" value="1"/>
</dbReference>
<dbReference type="Pfam" id="PF03031">
    <property type="entry name" value="NIF"/>
    <property type="match status" value="1"/>
</dbReference>
<dbReference type="SUPFAM" id="SSF56784">
    <property type="entry name" value="HAD-like"/>
    <property type="match status" value="1"/>
</dbReference>
<name>A0A061RY92_9CHLO</name>
<dbReference type="AlphaFoldDB" id="A0A061RY92"/>
<dbReference type="CDD" id="cd07521">
    <property type="entry name" value="HAD_FCP1-like"/>
    <property type="match status" value="1"/>
</dbReference>
<sequence length="334" mass="37700">MKQEVACGSSEQFIGSRGAVAVEDHLLPRGGYCHDVRPTVVEACGTGSYSNCLHNVTDGRPEDKVIIQVTPEDAAMQKQYFERSGAVQEETSASPGVCPGWKQRFRSLLCCLAPTNRDMYFRAEADAKEKVSFVPQRPLHAPSFKGEFVIPPLSDQDRGRKTLVLDLDETLVHSSFKPVDKPDHVLPVEIEGNMVNVYVLERPWLKRFLRAVSARFEVIVFTASLDKYAAPLLDLIDKDKCIRHRLFRDACCFFEGNYVKDLECLGRRLESTVIVDNSAHSYAFHPENAIPVSSFIDDPTDHELLDILPILYQIEQVDDVRQHLPLNSRPLMEI</sequence>
<dbReference type="InterPro" id="IPR023214">
    <property type="entry name" value="HAD_sf"/>
</dbReference>
<dbReference type="EMBL" id="GBEZ01008023">
    <property type="protein sequence ID" value="JAC77482.1"/>
    <property type="molecule type" value="Transcribed_RNA"/>
</dbReference>
<evidence type="ECO:0000313" key="3">
    <source>
        <dbReference type="EMBL" id="JAC77482.1"/>
    </source>
</evidence>
<dbReference type="PROSITE" id="PS50969">
    <property type="entry name" value="FCP1"/>
    <property type="match status" value="1"/>
</dbReference>
<dbReference type="Gene3D" id="3.40.50.1000">
    <property type="entry name" value="HAD superfamily/HAD-like"/>
    <property type="match status" value="1"/>
</dbReference>
<protein>
    <submittedName>
        <fullName evidence="2">Carboxy-terminal domain RNA polymerase II polypeptide A small phosphatase</fullName>
    </submittedName>
</protein>
<dbReference type="InterPro" id="IPR050365">
    <property type="entry name" value="TIM50"/>
</dbReference>
<dbReference type="InterPro" id="IPR011948">
    <property type="entry name" value="Dullard_phosphatase"/>
</dbReference>
<dbReference type="GO" id="GO:0016791">
    <property type="term" value="F:phosphatase activity"/>
    <property type="evidence" value="ECO:0007669"/>
    <property type="project" value="InterPro"/>
</dbReference>
<feature type="domain" description="FCP1 homology" evidence="1">
    <location>
        <begin position="156"/>
        <end position="314"/>
    </location>
</feature>
<organism evidence="2">
    <name type="scientific">Tetraselmis sp. GSL018</name>
    <dbReference type="NCBI Taxonomy" id="582737"/>
    <lineage>
        <taxon>Eukaryota</taxon>
        <taxon>Viridiplantae</taxon>
        <taxon>Chlorophyta</taxon>
        <taxon>core chlorophytes</taxon>
        <taxon>Chlorodendrophyceae</taxon>
        <taxon>Chlorodendrales</taxon>
        <taxon>Chlorodendraceae</taxon>
        <taxon>Tetraselmis</taxon>
    </lineage>
</organism>